<dbReference type="InterPro" id="IPR036291">
    <property type="entry name" value="NAD(P)-bd_dom_sf"/>
</dbReference>
<comment type="caution">
    <text evidence="6">Lacks conserved residue(s) required for the propagation of feature annotation.</text>
</comment>
<evidence type="ECO:0000256" key="3">
    <source>
        <dbReference type="ARBA" id="ARBA00011989"/>
    </source>
</evidence>
<evidence type="ECO:0000313" key="9">
    <source>
        <dbReference type="Proteomes" id="UP000005540"/>
    </source>
</evidence>
<dbReference type="Gene3D" id="3.90.25.10">
    <property type="entry name" value="UDP-galactose 4-epimerase, domain 1"/>
    <property type="match status" value="1"/>
</dbReference>
<dbReference type="EC" id="4.2.1.47" evidence="3 6"/>
<evidence type="ECO:0000256" key="2">
    <source>
        <dbReference type="ARBA" id="ARBA00009263"/>
    </source>
</evidence>
<comment type="cofactor">
    <cofactor evidence="1 6">
        <name>NADP(+)</name>
        <dbReference type="ChEBI" id="CHEBI:58349"/>
    </cofactor>
</comment>
<name>C4FIE5_9AQUI</name>
<evidence type="ECO:0000313" key="8">
    <source>
        <dbReference type="EMBL" id="EEP61163.1"/>
    </source>
</evidence>
<dbReference type="PANTHER" id="PTHR43715:SF1">
    <property type="entry name" value="GDP-MANNOSE 4,6 DEHYDRATASE"/>
    <property type="match status" value="1"/>
</dbReference>
<dbReference type="EMBL" id="ABZS01000020">
    <property type="protein sequence ID" value="EEP61163.1"/>
    <property type="molecule type" value="Genomic_DNA"/>
</dbReference>
<dbReference type="CDD" id="cd05260">
    <property type="entry name" value="GDP_MD_SDR_e"/>
    <property type="match status" value="1"/>
</dbReference>
<dbReference type="FunFam" id="3.40.50.720:FF:000102">
    <property type="entry name" value="GDP-mannose 4,6-dehydratase"/>
    <property type="match status" value="1"/>
</dbReference>
<evidence type="ECO:0000256" key="6">
    <source>
        <dbReference type="HAMAP-Rule" id="MF_00955"/>
    </source>
</evidence>
<evidence type="ECO:0000256" key="1">
    <source>
        <dbReference type="ARBA" id="ARBA00001937"/>
    </source>
</evidence>
<comment type="catalytic activity">
    <reaction evidence="6">
        <text>GDP-alpha-D-mannose = GDP-4-dehydro-alpha-D-rhamnose + H2O</text>
        <dbReference type="Rhea" id="RHEA:23820"/>
        <dbReference type="ChEBI" id="CHEBI:15377"/>
        <dbReference type="ChEBI" id="CHEBI:57527"/>
        <dbReference type="ChEBI" id="CHEBI:57964"/>
        <dbReference type="EC" id="4.2.1.47"/>
    </reaction>
</comment>
<dbReference type="Pfam" id="PF16363">
    <property type="entry name" value="GDP_Man_Dehyd"/>
    <property type="match status" value="1"/>
</dbReference>
<dbReference type="GO" id="GO:0042351">
    <property type="term" value="P:'de novo' GDP-L-fucose biosynthetic process"/>
    <property type="evidence" value="ECO:0007669"/>
    <property type="project" value="TreeGrafter"/>
</dbReference>
<comment type="function">
    <text evidence="6">Catalyzes the conversion of GDP-D-mannose to GDP-4-dehydro-6-deoxy-D-mannose.</text>
</comment>
<dbReference type="AlphaFoldDB" id="C4FIE5"/>
<dbReference type="NCBIfam" id="TIGR01472">
    <property type="entry name" value="gmd"/>
    <property type="match status" value="1"/>
</dbReference>
<accession>C4FIE5</accession>
<dbReference type="InterPro" id="IPR016040">
    <property type="entry name" value="NAD(P)-bd_dom"/>
</dbReference>
<dbReference type="RefSeq" id="WP_007545811.1">
    <property type="nucleotide sequence ID" value="NZ_ABZS01000020.1"/>
</dbReference>
<evidence type="ECO:0000259" key="7">
    <source>
        <dbReference type="Pfam" id="PF16363"/>
    </source>
</evidence>
<organism evidence="8 9">
    <name type="scientific">Sulfurihydrogenibium yellowstonense SS-5</name>
    <dbReference type="NCBI Taxonomy" id="432331"/>
    <lineage>
        <taxon>Bacteria</taxon>
        <taxon>Pseudomonadati</taxon>
        <taxon>Aquificota</taxon>
        <taxon>Aquificia</taxon>
        <taxon>Aquificales</taxon>
        <taxon>Hydrogenothermaceae</taxon>
        <taxon>Sulfurihydrogenibium</taxon>
    </lineage>
</organism>
<comment type="caution">
    <text evidence="8">The sequence shown here is derived from an EMBL/GenBank/DDBJ whole genome shotgun (WGS) entry which is preliminary data.</text>
</comment>
<dbReference type="OrthoDB" id="9779041at2"/>
<dbReference type="SUPFAM" id="SSF51735">
    <property type="entry name" value="NAD(P)-binding Rossmann-fold domains"/>
    <property type="match status" value="1"/>
</dbReference>
<dbReference type="PANTHER" id="PTHR43715">
    <property type="entry name" value="GDP-MANNOSE 4,6-DEHYDRATASE"/>
    <property type="match status" value="1"/>
</dbReference>
<dbReference type="Proteomes" id="UP000005540">
    <property type="component" value="Unassembled WGS sequence"/>
</dbReference>
<feature type="domain" description="NAD(P)-binding" evidence="7">
    <location>
        <begin position="6"/>
        <end position="343"/>
    </location>
</feature>
<keyword evidence="5 6" id="KW-0456">Lyase</keyword>
<evidence type="ECO:0000256" key="5">
    <source>
        <dbReference type="ARBA" id="ARBA00023239"/>
    </source>
</evidence>
<protein>
    <recommendedName>
        <fullName evidence="3 6">GDP-mannose 4,6-dehydratase</fullName>
        <ecNumber evidence="3 6">4.2.1.47</ecNumber>
    </recommendedName>
    <alternativeName>
        <fullName evidence="6">GDP-D-mannose dehydratase</fullName>
    </alternativeName>
</protein>
<gene>
    <name evidence="6 8" type="primary">gmd</name>
    <name evidence="8" type="ORF">SULYE_0330</name>
</gene>
<dbReference type="GO" id="GO:0070401">
    <property type="term" value="F:NADP+ binding"/>
    <property type="evidence" value="ECO:0007669"/>
    <property type="project" value="UniProtKB-UniRule"/>
</dbReference>
<dbReference type="GO" id="GO:0008446">
    <property type="term" value="F:GDP-mannose 4,6-dehydratase activity"/>
    <property type="evidence" value="ECO:0007669"/>
    <property type="project" value="UniProtKB-UniRule"/>
</dbReference>
<keyword evidence="4 6" id="KW-0521">NADP</keyword>
<dbReference type="InterPro" id="IPR006368">
    <property type="entry name" value="GDP_Man_deHydtase"/>
</dbReference>
<reference evidence="8 9" key="1">
    <citation type="submission" date="2009-04" db="EMBL/GenBank/DDBJ databases">
        <authorList>
            <person name="Reysenbach A.-L."/>
            <person name="Heidelberg J.F."/>
            <person name="Nelson W.C."/>
        </authorList>
    </citation>
    <scope>NUCLEOTIDE SEQUENCE [LARGE SCALE GENOMIC DNA]</scope>
    <source>
        <strain evidence="8 9">SS-5</strain>
    </source>
</reference>
<sequence>MKKIALITGITGQDGSYLAEFLLSKGYEIHGIIRRSSTFNTQRIDHIYVDPHDPNARLFLHYGDLSDPGVLTEIIWKIKPDEIYHLGAQSHVKVSFDMPEYTGDITGLGTTRLLEAIRRSGVKAKFYQASSSEMFGAASPPQNENTIFYPRSPYAAAKVYAYWMTVNYREAYNLFACNGILFNHESPRRGETFVTRKITRALANIIAGKQKILYLGNLYAKRDWGYAPEYVKMMWLMLQQDNPDDYVVGTGESHTVKEFVNFAFSYAGIELEWRGEGIEEKGIVKSVVSNHADYVKPGDIVVEIDPRYFRPTEVEFLQADITKAKQKLGWEPVVKFEHLVKIMVDYDLLQNGIKPKGEGIKISKELGYGWTNHEYSFYEKLRER</sequence>
<comment type="similarity">
    <text evidence="2 6">Belongs to the NAD(P)-dependent epimerase/dehydratase family. GDP-mannose 4,6-dehydratase subfamily.</text>
</comment>
<proteinExistence type="inferred from homology"/>
<dbReference type="HAMAP" id="MF_00955">
    <property type="entry name" value="GDP_Man_dehydratase"/>
    <property type="match status" value="1"/>
</dbReference>
<evidence type="ECO:0000256" key="4">
    <source>
        <dbReference type="ARBA" id="ARBA00022857"/>
    </source>
</evidence>
<keyword evidence="9" id="KW-1185">Reference proteome</keyword>
<dbReference type="Gene3D" id="3.40.50.720">
    <property type="entry name" value="NAD(P)-binding Rossmann-like Domain"/>
    <property type="match status" value="1"/>
</dbReference>